<dbReference type="InterPro" id="IPR048866">
    <property type="entry name" value="ORC5_lid"/>
</dbReference>
<feature type="compositionally biased region" description="Low complexity" evidence="7">
    <location>
        <begin position="301"/>
        <end position="337"/>
    </location>
</feature>
<dbReference type="Gene3D" id="3.40.50.300">
    <property type="entry name" value="P-loop containing nucleotide triphosphate hydrolases"/>
    <property type="match status" value="1"/>
</dbReference>
<organism evidence="11 12">
    <name type="scientific">Chaetomium fimeti</name>
    <dbReference type="NCBI Taxonomy" id="1854472"/>
    <lineage>
        <taxon>Eukaryota</taxon>
        <taxon>Fungi</taxon>
        <taxon>Dikarya</taxon>
        <taxon>Ascomycota</taxon>
        <taxon>Pezizomycotina</taxon>
        <taxon>Sordariomycetes</taxon>
        <taxon>Sordariomycetidae</taxon>
        <taxon>Sordariales</taxon>
        <taxon>Chaetomiaceae</taxon>
        <taxon>Chaetomium</taxon>
    </lineage>
</organism>
<keyword evidence="12" id="KW-1185">Reference proteome</keyword>
<name>A0AAE0HB52_9PEZI</name>
<evidence type="ECO:0000256" key="1">
    <source>
        <dbReference type="ARBA" id="ARBA00004123"/>
    </source>
</evidence>
<keyword evidence="3" id="KW-0235">DNA replication</keyword>
<protein>
    <submittedName>
        <fullName evidence="11">Origin recognition complex subunit 5 C-terminus-domain-containing protein</fullName>
    </submittedName>
</protein>
<dbReference type="AlphaFoldDB" id="A0AAE0HB52"/>
<evidence type="ECO:0000259" key="9">
    <source>
        <dbReference type="Pfam" id="PF14630"/>
    </source>
</evidence>
<dbReference type="EMBL" id="JAUEPN010000006">
    <property type="protein sequence ID" value="KAK3293304.1"/>
    <property type="molecule type" value="Genomic_DNA"/>
</dbReference>
<dbReference type="Proteomes" id="UP001278766">
    <property type="component" value="Unassembled WGS sequence"/>
</dbReference>
<evidence type="ECO:0000256" key="4">
    <source>
        <dbReference type="ARBA" id="ARBA00022741"/>
    </source>
</evidence>
<keyword evidence="6" id="KW-0539">Nucleus</keyword>
<reference evidence="11" key="2">
    <citation type="submission" date="2023-06" db="EMBL/GenBank/DDBJ databases">
        <authorList>
            <consortium name="Lawrence Berkeley National Laboratory"/>
            <person name="Haridas S."/>
            <person name="Hensen N."/>
            <person name="Bonometti L."/>
            <person name="Westerberg I."/>
            <person name="Brannstrom I.O."/>
            <person name="Guillou S."/>
            <person name="Cros-Aarteil S."/>
            <person name="Calhoun S."/>
            <person name="Kuo A."/>
            <person name="Mondo S."/>
            <person name="Pangilinan J."/>
            <person name="Riley R."/>
            <person name="Labutti K."/>
            <person name="Andreopoulos B."/>
            <person name="Lipzen A."/>
            <person name="Chen C."/>
            <person name="Yanf M."/>
            <person name="Daum C."/>
            <person name="Ng V."/>
            <person name="Clum A."/>
            <person name="Steindorff A."/>
            <person name="Ohm R."/>
            <person name="Martin F."/>
            <person name="Silar P."/>
            <person name="Natvig D."/>
            <person name="Lalanne C."/>
            <person name="Gautier V."/>
            <person name="Ament-Velasquez S.L."/>
            <person name="Kruys A."/>
            <person name="Hutchinson M.I."/>
            <person name="Powell A.J."/>
            <person name="Barry K."/>
            <person name="Miller A.N."/>
            <person name="Grigoriev I.V."/>
            <person name="Debuchy R."/>
            <person name="Gladieux P."/>
            <person name="Thoren M.H."/>
            <person name="Johannesson H."/>
        </authorList>
    </citation>
    <scope>NUCLEOTIDE SEQUENCE</scope>
    <source>
        <strain evidence="11">CBS 168.71</strain>
    </source>
</reference>
<dbReference type="PANTHER" id="PTHR12705">
    <property type="entry name" value="ORIGIN RECOGNITION COMPLEX SUBUNIT 5"/>
    <property type="match status" value="1"/>
</dbReference>
<keyword evidence="5" id="KW-0067">ATP-binding</keyword>
<proteinExistence type="inferred from homology"/>
<evidence type="ECO:0000256" key="6">
    <source>
        <dbReference type="ARBA" id="ARBA00023242"/>
    </source>
</evidence>
<feature type="compositionally biased region" description="Gly residues" evidence="7">
    <location>
        <begin position="388"/>
        <end position="400"/>
    </location>
</feature>
<evidence type="ECO:0000313" key="12">
    <source>
        <dbReference type="Proteomes" id="UP001278766"/>
    </source>
</evidence>
<keyword evidence="4" id="KW-0547">Nucleotide-binding</keyword>
<evidence type="ECO:0000256" key="2">
    <source>
        <dbReference type="ARBA" id="ARBA00006269"/>
    </source>
</evidence>
<dbReference type="GeneID" id="87843042"/>
<sequence>MSGSLFQLSDELVLEALNHSFPCRETQIRSLATLVYPGAAPCRNLVIYGTEATGKSAITTALLAKLSDQTRDDGLNLKHAVVNSAEYITARHLYETVVGKVADALEWDAAPTRCETVSQLTVELSKMLKYTPRPDGFRFVLVFDGIDRQRDAPHTLLPALARLSEIIPCLTAVFIVTSPPPNFLLTSSVPHLHFPTYTKTDFIAILSASPPAALPNTTAQETADLWARFTAAVHDALARAASRTLPSFRHACAALWPRFTAPIHARTHSAREFSKLLVAARVHFQDERLLDPGVLAPPPTTTTSTTTTTTTTQTQPAPKPGTPKTAPPTSTTTTTNATTNAGAALASLLPTTARLLLLAAYLASHNATRHDLTLFSTHHHGRKRRRGGGGGGGRGGGGVGRPRSKHRKIARKLLGAHAFVLERMLAIFAAVRGEWEDGSNNGGGGGEQKAGEADVGMAIATLASLRLLVRVGGGGGAAGEDMMDCGGKWRVNVGWEVIRGLGRGVGVEVEEWLIE</sequence>
<dbReference type="GO" id="GO:0006270">
    <property type="term" value="P:DNA replication initiation"/>
    <property type="evidence" value="ECO:0007669"/>
    <property type="project" value="TreeGrafter"/>
</dbReference>
<evidence type="ECO:0000259" key="8">
    <source>
        <dbReference type="Pfam" id="PF13191"/>
    </source>
</evidence>
<feature type="region of interest" description="Disordered" evidence="7">
    <location>
        <begin position="290"/>
        <end position="337"/>
    </location>
</feature>
<feature type="compositionally biased region" description="Basic residues" evidence="7">
    <location>
        <begin position="377"/>
        <end position="387"/>
    </location>
</feature>
<evidence type="ECO:0000256" key="3">
    <source>
        <dbReference type="ARBA" id="ARBA00022705"/>
    </source>
</evidence>
<evidence type="ECO:0000256" key="5">
    <source>
        <dbReference type="ARBA" id="ARBA00022840"/>
    </source>
</evidence>
<dbReference type="RefSeq" id="XP_062656818.1">
    <property type="nucleotide sequence ID" value="XM_062806094.1"/>
</dbReference>
<reference evidence="11" key="1">
    <citation type="journal article" date="2023" name="Mol. Phylogenet. Evol.">
        <title>Genome-scale phylogeny and comparative genomics of the fungal order Sordariales.</title>
        <authorList>
            <person name="Hensen N."/>
            <person name="Bonometti L."/>
            <person name="Westerberg I."/>
            <person name="Brannstrom I.O."/>
            <person name="Guillou S."/>
            <person name="Cros-Aarteil S."/>
            <person name="Calhoun S."/>
            <person name="Haridas S."/>
            <person name="Kuo A."/>
            <person name="Mondo S."/>
            <person name="Pangilinan J."/>
            <person name="Riley R."/>
            <person name="LaButti K."/>
            <person name="Andreopoulos B."/>
            <person name="Lipzen A."/>
            <person name="Chen C."/>
            <person name="Yan M."/>
            <person name="Daum C."/>
            <person name="Ng V."/>
            <person name="Clum A."/>
            <person name="Steindorff A."/>
            <person name="Ohm R.A."/>
            <person name="Martin F."/>
            <person name="Silar P."/>
            <person name="Natvig D.O."/>
            <person name="Lalanne C."/>
            <person name="Gautier V."/>
            <person name="Ament-Velasquez S.L."/>
            <person name="Kruys A."/>
            <person name="Hutchinson M.I."/>
            <person name="Powell A.J."/>
            <person name="Barry K."/>
            <person name="Miller A.N."/>
            <person name="Grigoriev I.V."/>
            <person name="Debuchy R."/>
            <person name="Gladieux P."/>
            <person name="Hiltunen Thoren M."/>
            <person name="Johannesson H."/>
        </authorList>
    </citation>
    <scope>NUCLEOTIDE SEQUENCE</scope>
    <source>
        <strain evidence="11">CBS 168.71</strain>
    </source>
</reference>
<feature type="domain" description="Orc1-like AAA ATPase" evidence="8">
    <location>
        <begin position="21"/>
        <end position="166"/>
    </location>
</feature>
<dbReference type="SUPFAM" id="SSF52540">
    <property type="entry name" value="P-loop containing nucleoside triphosphate hydrolases"/>
    <property type="match status" value="1"/>
</dbReference>
<gene>
    <name evidence="11" type="ORF">B0H64DRAFT_434504</name>
</gene>
<evidence type="ECO:0000313" key="11">
    <source>
        <dbReference type="EMBL" id="KAK3293304.1"/>
    </source>
</evidence>
<dbReference type="InterPro" id="IPR041664">
    <property type="entry name" value="AAA_16"/>
</dbReference>
<dbReference type="InterPro" id="IPR027417">
    <property type="entry name" value="P-loop_NTPase"/>
</dbReference>
<dbReference type="PANTHER" id="PTHR12705:SF0">
    <property type="entry name" value="ORIGIN RECOGNITION COMPLEX SUBUNIT 5"/>
    <property type="match status" value="1"/>
</dbReference>
<evidence type="ECO:0000259" key="10">
    <source>
        <dbReference type="Pfam" id="PF21639"/>
    </source>
</evidence>
<comment type="similarity">
    <text evidence="2">Belongs to the ORC5 family.</text>
</comment>
<feature type="domain" description="ORC5 lid" evidence="10">
    <location>
        <begin position="226"/>
        <end position="285"/>
    </location>
</feature>
<dbReference type="InterPro" id="IPR047088">
    <property type="entry name" value="ORC5_C"/>
</dbReference>
<dbReference type="Gene3D" id="1.10.8.60">
    <property type="match status" value="1"/>
</dbReference>
<evidence type="ECO:0000256" key="7">
    <source>
        <dbReference type="SAM" id="MobiDB-lite"/>
    </source>
</evidence>
<dbReference type="Pfam" id="PF13191">
    <property type="entry name" value="AAA_16"/>
    <property type="match status" value="1"/>
</dbReference>
<feature type="region of interest" description="Disordered" evidence="7">
    <location>
        <begin position="377"/>
        <end position="406"/>
    </location>
</feature>
<dbReference type="Pfam" id="PF14630">
    <property type="entry name" value="ORC5_C"/>
    <property type="match status" value="1"/>
</dbReference>
<dbReference type="GO" id="GO:0003688">
    <property type="term" value="F:DNA replication origin binding"/>
    <property type="evidence" value="ECO:0007669"/>
    <property type="project" value="TreeGrafter"/>
</dbReference>
<dbReference type="Pfam" id="PF21639">
    <property type="entry name" value="ORC5_lid"/>
    <property type="match status" value="1"/>
</dbReference>
<feature type="domain" description="Origin recognition complex subunit 5 C-terminal" evidence="9">
    <location>
        <begin position="349"/>
        <end position="513"/>
    </location>
</feature>
<dbReference type="InterPro" id="IPR020796">
    <property type="entry name" value="ORC5"/>
</dbReference>
<dbReference type="GO" id="GO:0005664">
    <property type="term" value="C:nuclear origin of replication recognition complex"/>
    <property type="evidence" value="ECO:0007669"/>
    <property type="project" value="TreeGrafter"/>
</dbReference>
<comment type="subcellular location">
    <subcellularLocation>
        <location evidence="1">Nucleus</location>
    </subcellularLocation>
</comment>
<accession>A0AAE0HB52</accession>
<comment type="caution">
    <text evidence="11">The sequence shown here is derived from an EMBL/GenBank/DDBJ whole genome shotgun (WGS) entry which is preliminary data.</text>
</comment>